<keyword evidence="1" id="KW-0805">Transcription regulation</keyword>
<comment type="caution">
    <text evidence="5">The sequence shown here is derived from an EMBL/GenBank/DDBJ whole genome shotgun (WGS) entry which is preliminary data.</text>
</comment>
<reference evidence="5 6" key="1">
    <citation type="submission" date="2018-10" db="EMBL/GenBank/DDBJ databases">
        <title>Genomic Encyclopedia of Type Strains, Phase IV (KMG-IV): sequencing the most valuable type-strain genomes for metagenomic binning, comparative biology and taxonomic classification.</title>
        <authorList>
            <person name="Goeker M."/>
        </authorList>
    </citation>
    <scope>NUCLEOTIDE SEQUENCE [LARGE SCALE GENOMIC DNA]</scope>
    <source>
        <strain evidence="5 6">DSM 25080</strain>
    </source>
</reference>
<dbReference type="InterPro" id="IPR000524">
    <property type="entry name" value="Tscrpt_reg_HTH_GntR"/>
</dbReference>
<evidence type="ECO:0000256" key="3">
    <source>
        <dbReference type="ARBA" id="ARBA00023163"/>
    </source>
</evidence>
<dbReference type="OrthoDB" id="5450856at2"/>
<keyword evidence="2" id="KW-0238">DNA-binding</keyword>
<evidence type="ECO:0000313" key="6">
    <source>
        <dbReference type="Proteomes" id="UP000267187"/>
    </source>
</evidence>
<dbReference type="InterPro" id="IPR008920">
    <property type="entry name" value="TF_FadR/GntR_C"/>
</dbReference>
<dbReference type="SUPFAM" id="SSF46785">
    <property type="entry name" value="Winged helix' DNA-binding domain"/>
    <property type="match status" value="1"/>
</dbReference>
<accession>A0A3M0ACT5</accession>
<evidence type="ECO:0000313" key="5">
    <source>
        <dbReference type="EMBL" id="RMA82287.1"/>
    </source>
</evidence>
<evidence type="ECO:0000259" key="4">
    <source>
        <dbReference type="PROSITE" id="PS50949"/>
    </source>
</evidence>
<dbReference type="SUPFAM" id="SSF48008">
    <property type="entry name" value="GntR ligand-binding domain-like"/>
    <property type="match status" value="1"/>
</dbReference>
<dbReference type="Gene3D" id="1.20.120.530">
    <property type="entry name" value="GntR ligand-binding domain-like"/>
    <property type="match status" value="1"/>
</dbReference>
<evidence type="ECO:0000256" key="1">
    <source>
        <dbReference type="ARBA" id="ARBA00023015"/>
    </source>
</evidence>
<feature type="domain" description="HTH gntR-type" evidence="4">
    <location>
        <begin position="10"/>
        <end position="78"/>
    </location>
</feature>
<name>A0A3M0ACT5_9GAMM</name>
<keyword evidence="3" id="KW-0804">Transcription</keyword>
<dbReference type="SMART" id="SM00345">
    <property type="entry name" value="HTH_GNTR"/>
    <property type="match status" value="1"/>
</dbReference>
<dbReference type="Pfam" id="PF00392">
    <property type="entry name" value="GntR"/>
    <property type="match status" value="1"/>
</dbReference>
<organism evidence="5 6">
    <name type="scientific">Umboniibacter marinipuniceus</name>
    <dbReference type="NCBI Taxonomy" id="569599"/>
    <lineage>
        <taxon>Bacteria</taxon>
        <taxon>Pseudomonadati</taxon>
        <taxon>Pseudomonadota</taxon>
        <taxon>Gammaproteobacteria</taxon>
        <taxon>Cellvibrionales</taxon>
        <taxon>Cellvibrionaceae</taxon>
        <taxon>Umboniibacter</taxon>
    </lineage>
</organism>
<dbReference type="PRINTS" id="PR00035">
    <property type="entry name" value="HTHGNTR"/>
</dbReference>
<dbReference type="SMART" id="SM00895">
    <property type="entry name" value="FCD"/>
    <property type="match status" value="1"/>
</dbReference>
<keyword evidence="6" id="KW-1185">Reference proteome</keyword>
<sequence>MTQSRAATSQRLYQRVVAEIERGLDEGLYPIGSRLPTERELAADLNVSRPTIREAMIALEVKGRVVVKMGSGVYVIEPASAPLSATKFSPFEVTEARVVLEGEAAALAAVMISEGEVEALREVYQEMVDENDRGDLTSEVADLKFHLIIAKATNNRWLLESIDSLLKIQQQSPEILEAHKSVCKQDGATRLKEHMAIIKAMEQRDPSAARKAMRSHFARGLKAMHDVSEAQEVERVRKEVMARRQRFSVNSLFD</sequence>
<gene>
    <name evidence="5" type="ORF">DFR27_0235</name>
</gene>
<dbReference type="PROSITE" id="PS50949">
    <property type="entry name" value="HTH_GNTR"/>
    <property type="match status" value="1"/>
</dbReference>
<dbReference type="Pfam" id="PF07729">
    <property type="entry name" value="FCD"/>
    <property type="match status" value="1"/>
</dbReference>
<dbReference type="Proteomes" id="UP000267187">
    <property type="component" value="Unassembled WGS sequence"/>
</dbReference>
<dbReference type="PANTHER" id="PTHR43537">
    <property type="entry name" value="TRANSCRIPTIONAL REGULATOR, GNTR FAMILY"/>
    <property type="match status" value="1"/>
</dbReference>
<dbReference type="Gene3D" id="1.10.10.10">
    <property type="entry name" value="Winged helix-like DNA-binding domain superfamily/Winged helix DNA-binding domain"/>
    <property type="match status" value="1"/>
</dbReference>
<dbReference type="InterPro" id="IPR036390">
    <property type="entry name" value="WH_DNA-bd_sf"/>
</dbReference>
<dbReference type="GO" id="GO:0003677">
    <property type="term" value="F:DNA binding"/>
    <property type="evidence" value="ECO:0007669"/>
    <property type="project" value="UniProtKB-KW"/>
</dbReference>
<dbReference type="GO" id="GO:0003700">
    <property type="term" value="F:DNA-binding transcription factor activity"/>
    <property type="evidence" value="ECO:0007669"/>
    <property type="project" value="InterPro"/>
</dbReference>
<dbReference type="PANTHER" id="PTHR43537:SF5">
    <property type="entry name" value="UXU OPERON TRANSCRIPTIONAL REGULATOR"/>
    <property type="match status" value="1"/>
</dbReference>
<protein>
    <submittedName>
        <fullName evidence="5">GntR family transcriptional regulator</fullName>
    </submittedName>
</protein>
<dbReference type="AlphaFoldDB" id="A0A3M0ACT5"/>
<dbReference type="InterPro" id="IPR011711">
    <property type="entry name" value="GntR_C"/>
</dbReference>
<evidence type="ECO:0000256" key="2">
    <source>
        <dbReference type="ARBA" id="ARBA00023125"/>
    </source>
</evidence>
<dbReference type="EMBL" id="REFJ01000001">
    <property type="protein sequence ID" value="RMA82287.1"/>
    <property type="molecule type" value="Genomic_DNA"/>
</dbReference>
<dbReference type="RefSeq" id="WP_121875629.1">
    <property type="nucleotide sequence ID" value="NZ_REFJ01000001.1"/>
</dbReference>
<proteinExistence type="predicted"/>
<dbReference type="InterPro" id="IPR036388">
    <property type="entry name" value="WH-like_DNA-bd_sf"/>
</dbReference>
<dbReference type="CDD" id="cd07377">
    <property type="entry name" value="WHTH_GntR"/>
    <property type="match status" value="1"/>
</dbReference>